<name>B1ZZQ1_OPITP</name>
<dbReference type="InterPro" id="IPR011049">
    <property type="entry name" value="Serralysin-like_metalloprot_C"/>
</dbReference>
<evidence type="ECO:0000313" key="2">
    <source>
        <dbReference type="Proteomes" id="UP000007013"/>
    </source>
</evidence>
<accession>B1ZZQ1</accession>
<gene>
    <name evidence="1" type="ordered locus">Oter_3963</name>
</gene>
<dbReference type="HOGENOM" id="CLU_285733_0_0_0"/>
<proteinExistence type="predicted"/>
<dbReference type="SUPFAM" id="SSF51120">
    <property type="entry name" value="beta-Roll"/>
    <property type="match status" value="1"/>
</dbReference>
<dbReference type="KEGG" id="ote:Oter_3963"/>
<organism evidence="1 2">
    <name type="scientific">Opitutus terrae (strain DSM 11246 / JCM 15787 / PB90-1)</name>
    <dbReference type="NCBI Taxonomy" id="452637"/>
    <lineage>
        <taxon>Bacteria</taxon>
        <taxon>Pseudomonadati</taxon>
        <taxon>Verrucomicrobiota</taxon>
        <taxon>Opitutia</taxon>
        <taxon>Opitutales</taxon>
        <taxon>Opitutaceae</taxon>
        <taxon>Opitutus</taxon>
    </lineage>
</organism>
<reference evidence="1 2" key="1">
    <citation type="journal article" date="2011" name="J. Bacteriol.">
        <title>Genome sequence of the verrucomicrobium Opitutus terrae PB90-1, an abundant inhabitant of rice paddy soil ecosystems.</title>
        <authorList>
            <person name="van Passel M.W."/>
            <person name="Kant R."/>
            <person name="Palva A."/>
            <person name="Copeland A."/>
            <person name="Lucas S."/>
            <person name="Lapidus A."/>
            <person name="Glavina del Rio T."/>
            <person name="Pitluck S."/>
            <person name="Goltsman E."/>
            <person name="Clum A."/>
            <person name="Sun H."/>
            <person name="Schmutz J."/>
            <person name="Larimer F.W."/>
            <person name="Land M.L."/>
            <person name="Hauser L."/>
            <person name="Kyrpides N."/>
            <person name="Mikhailova N."/>
            <person name="Richardson P.P."/>
            <person name="Janssen P.H."/>
            <person name="de Vos W.M."/>
            <person name="Smidt H."/>
        </authorList>
    </citation>
    <scope>NUCLEOTIDE SEQUENCE [LARGE SCALE GENOMIC DNA]</scope>
    <source>
        <strain evidence="2">DSM 11246 / JCM 15787 / PB90-1</strain>
    </source>
</reference>
<dbReference type="Gene3D" id="2.160.20.160">
    <property type="match status" value="1"/>
</dbReference>
<dbReference type="EMBL" id="CP001032">
    <property type="protein sequence ID" value="ACB77237.1"/>
    <property type="molecule type" value="Genomic_DNA"/>
</dbReference>
<dbReference type="PRINTS" id="PR00313">
    <property type="entry name" value="CABNDNGRPT"/>
</dbReference>
<dbReference type="STRING" id="452637.Oter_3963"/>
<dbReference type="eggNOG" id="COG0793">
    <property type="taxonomic scope" value="Bacteria"/>
</dbReference>
<dbReference type="AlphaFoldDB" id="B1ZZQ1"/>
<sequence>MAKRIKKNSKSARSLLKLEALEQRQLLAGGFTDAQGQQWQDIVHSNGNVYDQVLLKSSSITVDADPGQVTRVSFLDQQGDIVQAEFSGAGTLTIALDPDTYHGPAAAVNYNQPDVMYVQGLASFTITGSDASTNFSVFSVGKGNASNQALFDDTHTGGDHWANVARLTIVASPSNPNGSLFGGIRAGDAIFSAENGVVGITASNVQVQSVVRIGDIDAKGTATPALVFGEQSQFVSVDIAGGDLVQTNAKAINNSGSYGFSLSAIDNVDSSGAPVMASTITNTSVQFSDKSPFPAPKSYDLTTAIDTIVGSTADDVINGSHTATSLVVSALDKIDGAAGNDVLNISDSNGGTAQLSGLTVKNVETFMYTSTGTLGSANAVDMTGWTGLTSANLTLQNIAANTATVTATKDTAVVLSSSTTVTPGLVKVVGGSTVTVTNAAGSANFPATATEVDGVNGTSSVSITQTTSGTQGAVLVKDYAIGGDKAKAGTISTVTVNGATDVTVNSNALATLTLTKVSGTVLLTDELAGHATSGSGTTLALNLNDSAVTNLNQTTATVKEVDFTTSGKKSSIGAWGTAGEVATITVAGDQALDLGNISGLGKLATLTSTATAGVTATVDATKVTVTGGAGNDVITLSGQVKKASDLGAGDDWVSATLNATDHKTMDSGTLAGGDGTDTLALTGQDAVAASTGTGLAAQISGFEKLEITGSNFGTVDMHNLDDINQVILSGDFGGAYAIDKLASGASLTIKAGQTGNGTITVPVSAVQTESLAVTITSDTADINAQTLATGNINTINLNVVDTNDTKNADDTVNFTQAKVVNITGNVLSLTSNTGAAGTVDASGMAGGKLILTTTAGDGSTIKGTTKGSNDITATGAGKITITTGNSADTIAVAAGTTITAGDGANVITASGAGNSITTGKNGDSITVTATSGTTTISAGDGNDTITVAGQAVSNITLGGGADKVVLSSKAGSAGYFTTISGAGDADILDLSAVDTGTATFNATAVTLGQGATFSDYVASATAGNVAGNAVVSWFNFGGDTYIVVDNGNGTYDPAGDVVVRLTGALDLSAAGTNAGIAAGVLTI</sequence>
<keyword evidence="2" id="KW-1185">Reference proteome</keyword>
<protein>
    <submittedName>
        <fullName evidence="1">Uncharacterized protein</fullName>
    </submittedName>
</protein>
<dbReference type="Proteomes" id="UP000007013">
    <property type="component" value="Chromosome"/>
</dbReference>
<evidence type="ECO:0000313" key="1">
    <source>
        <dbReference type="EMBL" id="ACB77237.1"/>
    </source>
</evidence>